<dbReference type="Proteomes" id="UP000199545">
    <property type="component" value="Unassembled WGS sequence"/>
</dbReference>
<name>A0A1I3T3J5_9BACL</name>
<organism evidence="2 3">
    <name type="scientific">Thermoflavimicrobium dichotomicum</name>
    <dbReference type="NCBI Taxonomy" id="46223"/>
    <lineage>
        <taxon>Bacteria</taxon>
        <taxon>Bacillati</taxon>
        <taxon>Bacillota</taxon>
        <taxon>Bacilli</taxon>
        <taxon>Bacillales</taxon>
        <taxon>Thermoactinomycetaceae</taxon>
        <taxon>Thermoflavimicrobium</taxon>
    </lineage>
</organism>
<protein>
    <submittedName>
        <fullName evidence="2">Uncharacterized protein</fullName>
    </submittedName>
</protein>
<keyword evidence="3" id="KW-1185">Reference proteome</keyword>
<gene>
    <name evidence="1" type="ORF">SAMN05421852_1131</name>
    <name evidence="2" type="ORF">SAMN05421852_11546</name>
</gene>
<sequence>SVPGAADGGPFHAVQFAASGGAPAIFAG</sequence>
<dbReference type="EMBL" id="FORR01000015">
    <property type="protein sequence ID" value="SFJ65072.1"/>
    <property type="molecule type" value="Genomic_DNA"/>
</dbReference>
<evidence type="ECO:0000313" key="1">
    <source>
        <dbReference type="EMBL" id="SFJ57136.1"/>
    </source>
</evidence>
<feature type="non-terminal residue" evidence="2">
    <location>
        <position position="1"/>
    </location>
</feature>
<proteinExistence type="predicted"/>
<evidence type="ECO:0000313" key="3">
    <source>
        <dbReference type="Proteomes" id="UP000199545"/>
    </source>
</evidence>
<dbReference type="AlphaFoldDB" id="A0A1I3T3J5"/>
<reference evidence="2 3" key="1">
    <citation type="submission" date="2016-10" db="EMBL/GenBank/DDBJ databases">
        <authorList>
            <person name="de Groot N.N."/>
        </authorList>
    </citation>
    <scope>NUCLEOTIDE SEQUENCE [LARGE SCALE GENOMIC DNA]</scope>
    <source>
        <strain evidence="2 3">DSM 44778</strain>
    </source>
</reference>
<accession>A0A1I3T3J5</accession>
<evidence type="ECO:0000313" key="2">
    <source>
        <dbReference type="EMBL" id="SFJ65072.1"/>
    </source>
</evidence>
<dbReference type="EMBL" id="FORR01000013">
    <property type="protein sequence ID" value="SFJ57136.1"/>
    <property type="molecule type" value="Genomic_DNA"/>
</dbReference>